<reference evidence="2" key="1">
    <citation type="submission" date="2018-06" db="EMBL/GenBank/DDBJ databases">
        <authorList>
            <person name="Zhirakovskaya E."/>
        </authorList>
    </citation>
    <scope>NUCLEOTIDE SEQUENCE [LARGE SCALE GENOMIC DNA]</scope>
</reference>
<gene>
    <name evidence="2" type="ORF">STIP37_7</name>
</gene>
<evidence type="ECO:0000313" key="3">
    <source>
        <dbReference type="Proteomes" id="UP000255828"/>
    </source>
</evidence>
<organism evidence="2">
    <name type="scientific">Synechococcus T7-like phage S-TIP37</name>
    <dbReference type="NCBI Taxonomy" id="1332145"/>
    <lineage>
        <taxon>Viruses</taxon>
        <taxon>Duplodnaviria</taxon>
        <taxon>Heunggongvirae</taxon>
        <taxon>Uroviricota</taxon>
        <taxon>Caudoviricetes</taxon>
        <taxon>Autographivirales</taxon>
        <taxon>Sechaudvirinae</taxon>
        <taxon>Igirivirus</taxon>
        <taxon>Igirivirus STIP37</taxon>
    </lineage>
</organism>
<dbReference type="EMBL" id="MH540083">
    <property type="protein sequence ID" value="AXF42068.1"/>
    <property type="molecule type" value="Genomic_DNA"/>
</dbReference>
<sequence length="72" mass="8055">MSIESPGLHEDARPQQPLDLSHSPLQEWIVTLSSGEEMYILAADSMDAAFSALELSTDRHCKLLNVTRADEW</sequence>
<proteinExistence type="predicted"/>
<protein>
    <submittedName>
        <fullName evidence="2">Uncharacterized protein</fullName>
    </submittedName>
</protein>
<feature type="region of interest" description="Disordered" evidence="1">
    <location>
        <begin position="1"/>
        <end position="20"/>
    </location>
</feature>
<evidence type="ECO:0000313" key="2">
    <source>
        <dbReference type="EMBL" id="AXF42068.1"/>
    </source>
</evidence>
<accession>A0A345AY88</accession>
<keyword evidence="3" id="KW-1185">Reference proteome</keyword>
<evidence type="ECO:0000256" key="1">
    <source>
        <dbReference type="SAM" id="MobiDB-lite"/>
    </source>
</evidence>
<dbReference type="Proteomes" id="UP000255828">
    <property type="component" value="Segment"/>
</dbReference>
<name>A0A345AY88_9CAUD</name>